<dbReference type="GO" id="GO:0008237">
    <property type="term" value="F:metallopeptidase activity"/>
    <property type="evidence" value="ECO:0007669"/>
    <property type="project" value="InterPro"/>
</dbReference>
<dbReference type="InterPro" id="IPR024079">
    <property type="entry name" value="MetalloPept_cat_dom_sf"/>
</dbReference>
<organism evidence="1 2">
    <name type="scientific">Rhodocyclus tenuis</name>
    <name type="common">Rhodospirillum tenue</name>
    <dbReference type="NCBI Taxonomy" id="1066"/>
    <lineage>
        <taxon>Bacteria</taxon>
        <taxon>Pseudomonadati</taxon>
        <taxon>Pseudomonadota</taxon>
        <taxon>Betaproteobacteria</taxon>
        <taxon>Rhodocyclales</taxon>
        <taxon>Rhodocyclaceae</taxon>
        <taxon>Rhodocyclus</taxon>
    </lineage>
</organism>
<evidence type="ECO:0008006" key="3">
    <source>
        <dbReference type="Google" id="ProtNLM"/>
    </source>
</evidence>
<dbReference type="Gene3D" id="1.10.472.150">
    <property type="entry name" value="Glucose-regulated metallo-peptidase M90, N-terminal domain"/>
    <property type="match status" value="1"/>
</dbReference>
<dbReference type="GO" id="GO:0005829">
    <property type="term" value="C:cytosol"/>
    <property type="evidence" value="ECO:0007669"/>
    <property type="project" value="TreeGrafter"/>
</dbReference>
<dbReference type="InterPro" id="IPR042252">
    <property type="entry name" value="MtfA_N"/>
</dbReference>
<name>A0A6L5JU77_RHOTE</name>
<dbReference type="GO" id="GO:0004177">
    <property type="term" value="F:aminopeptidase activity"/>
    <property type="evidence" value="ECO:0007669"/>
    <property type="project" value="TreeGrafter"/>
</dbReference>
<dbReference type="PANTHER" id="PTHR30164:SF2">
    <property type="entry name" value="PROTEIN MTFA"/>
    <property type="match status" value="1"/>
</dbReference>
<dbReference type="SUPFAM" id="SSF55486">
    <property type="entry name" value="Metalloproteases ('zincins'), catalytic domain"/>
    <property type="match status" value="1"/>
</dbReference>
<sequence>MRRLLGRAIGTLFGRSEPAPIAEALWQETLASLPFLAALDADEQQRLRALCEAFLGEKEFTAVGELPLTDALCVSIAAQGCLPILNLGLERYRGWVGIVVYADEFVIPRSIEDEFGVVHEYDEIASGEAWEGGPLLVSWRDAQMAGSGYNVVIHEFAHKLDMQNGPADGVPLLPPTLARDDWEATLLAAWENFAAKVDAADERGEDTALDPYAAESPAEFFAVMSEAFFETPWLLQERFPELYARFVAFYRQDPGRRPSPGA</sequence>
<dbReference type="Pfam" id="PF06167">
    <property type="entry name" value="Peptidase_M90"/>
    <property type="match status" value="1"/>
</dbReference>
<dbReference type="InterPro" id="IPR010384">
    <property type="entry name" value="MtfA_fam"/>
</dbReference>
<dbReference type="PANTHER" id="PTHR30164">
    <property type="entry name" value="MTFA PEPTIDASE"/>
    <property type="match status" value="1"/>
</dbReference>
<gene>
    <name evidence="1" type="ORF">GHK24_01105</name>
</gene>
<comment type="caution">
    <text evidence="1">The sequence shown here is derived from an EMBL/GenBank/DDBJ whole genome shotgun (WGS) entry which is preliminary data.</text>
</comment>
<dbReference type="FunFam" id="3.40.390.10:FF:000012">
    <property type="entry name" value="Protein MtfA"/>
    <property type="match status" value="1"/>
</dbReference>
<accession>A0A6L5JU77</accession>
<dbReference type="Proteomes" id="UP000480275">
    <property type="component" value="Unassembled WGS sequence"/>
</dbReference>
<dbReference type="CDD" id="cd20169">
    <property type="entry name" value="Peptidase_M90_mtfA"/>
    <property type="match status" value="1"/>
</dbReference>
<protein>
    <recommendedName>
        <fullName evidence="3">Zinc-dependent peptidase</fullName>
    </recommendedName>
</protein>
<evidence type="ECO:0000313" key="1">
    <source>
        <dbReference type="EMBL" id="MQY50382.1"/>
    </source>
</evidence>
<dbReference type="Gene3D" id="3.40.390.10">
    <property type="entry name" value="Collagenase (Catalytic Domain)"/>
    <property type="match status" value="1"/>
</dbReference>
<dbReference type="EMBL" id="WIXJ01000001">
    <property type="protein sequence ID" value="MQY50382.1"/>
    <property type="molecule type" value="Genomic_DNA"/>
</dbReference>
<dbReference type="AlphaFoldDB" id="A0A6L5JU77"/>
<proteinExistence type="predicted"/>
<reference evidence="1 2" key="1">
    <citation type="submission" date="2019-10" db="EMBL/GenBank/DDBJ databases">
        <title>Whole-genome sequence of the purple nonsulfur photosynthetic bacterium Rhodocyclus tenuis.</title>
        <authorList>
            <person name="Kyndt J.A."/>
            <person name="Meyer T.E."/>
        </authorList>
    </citation>
    <scope>NUCLEOTIDE SEQUENCE [LARGE SCALE GENOMIC DNA]</scope>
    <source>
        <strain evidence="1 2">DSM 110</strain>
    </source>
</reference>
<evidence type="ECO:0000313" key="2">
    <source>
        <dbReference type="Proteomes" id="UP000480275"/>
    </source>
</evidence>